<sequence length="211" mass="24177">MCRIIIDRIDPKTCLSARNNEGETPLFKAVLHGKKEAFLYFHSICGPREGYNYFTRTDGETILHRAISEEYFELSLSILRMYSDLVCLADKDGKSPLHVLASKPSAFKSGSDLSWFEKIIYHAIATTDEQELKEEEKYLERQEGFHGGEKSCEPVMTFGSTNMTIEASTGERRRWGVVAGIDLWSQQWLGFALWWRMVLAALLFFLGSSKW</sequence>
<gene>
    <name evidence="1" type="ORF">FSB_LOCUS20049</name>
</gene>
<evidence type="ECO:0000313" key="1">
    <source>
        <dbReference type="EMBL" id="SPC92167.1"/>
    </source>
</evidence>
<dbReference type="SUPFAM" id="SSF48403">
    <property type="entry name" value="Ankyrin repeat"/>
    <property type="match status" value="1"/>
</dbReference>
<dbReference type="EMBL" id="OIVN01001286">
    <property type="protein sequence ID" value="SPC92167.1"/>
    <property type="molecule type" value="Genomic_DNA"/>
</dbReference>
<dbReference type="Gene3D" id="1.25.40.20">
    <property type="entry name" value="Ankyrin repeat-containing domain"/>
    <property type="match status" value="1"/>
</dbReference>
<name>A0A2N9FN13_FAGSY</name>
<protein>
    <submittedName>
        <fullName evidence="1">Uncharacterized protein</fullName>
    </submittedName>
</protein>
<dbReference type="PANTHER" id="PTHR24121:SF15">
    <property type="entry name" value="ANKYRIN REPEAT PROTEIN"/>
    <property type="match status" value="1"/>
</dbReference>
<dbReference type="InterPro" id="IPR036770">
    <property type="entry name" value="Ankyrin_rpt-contain_sf"/>
</dbReference>
<dbReference type="AlphaFoldDB" id="A0A2N9FN13"/>
<reference evidence="1" key="1">
    <citation type="submission" date="2018-02" db="EMBL/GenBank/DDBJ databases">
        <authorList>
            <person name="Cohen D.B."/>
            <person name="Kent A.D."/>
        </authorList>
    </citation>
    <scope>NUCLEOTIDE SEQUENCE</scope>
</reference>
<accession>A0A2N9FN13</accession>
<organism evidence="1">
    <name type="scientific">Fagus sylvatica</name>
    <name type="common">Beechnut</name>
    <dbReference type="NCBI Taxonomy" id="28930"/>
    <lineage>
        <taxon>Eukaryota</taxon>
        <taxon>Viridiplantae</taxon>
        <taxon>Streptophyta</taxon>
        <taxon>Embryophyta</taxon>
        <taxon>Tracheophyta</taxon>
        <taxon>Spermatophyta</taxon>
        <taxon>Magnoliopsida</taxon>
        <taxon>eudicotyledons</taxon>
        <taxon>Gunneridae</taxon>
        <taxon>Pentapetalae</taxon>
        <taxon>rosids</taxon>
        <taxon>fabids</taxon>
        <taxon>Fagales</taxon>
        <taxon>Fagaceae</taxon>
        <taxon>Fagus</taxon>
    </lineage>
</organism>
<proteinExistence type="predicted"/>
<dbReference type="PANTHER" id="PTHR24121">
    <property type="entry name" value="NO MECHANORECEPTOR POTENTIAL C, ISOFORM D-RELATED"/>
    <property type="match status" value="1"/>
</dbReference>